<comment type="caution">
    <text evidence="2">The sequence shown here is derived from an EMBL/GenBank/DDBJ whole genome shotgun (WGS) entry which is preliminary data.</text>
</comment>
<dbReference type="Proteomes" id="UP000179627">
    <property type="component" value="Unassembled WGS sequence"/>
</dbReference>
<evidence type="ECO:0000256" key="1">
    <source>
        <dbReference type="SAM" id="MobiDB-lite"/>
    </source>
</evidence>
<feature type="region of interest" description="Disordered" evidence="1">
    <location>
        <begin position="52"/>
        <end position="86"/>
    </location>
</feature>
<protein>
    <submittedName>
        <fullName evidence="2">Uncharacterized protein</fullName>
    </submittedName>
</protein>
<dbReference type="OrthoDB" id="3214267at2"/>
<feature type="compositionally biased region" description="Basic and acidic residues" evidence="1">
    <location>
        <begin position="64"/>
        <end position="86"/>
    </location>
</feature>
<sequence>MNLHLSDRSGLYRKLAARRAVRRERYLFNEILQSGDVSPTLRQEIQAIYTRHTAQLPASTPDIPRQKRGTDADAGHSDRSHHTGRG</sequence>
<proteinExistence type="predicted"/>
<name>A0A1S1RC53_9ACTN</name>
<evidence type="ECO:0000313" key="3">
    <source>
        <dbReference type="Proteomes" id="UP000179627"/>
    </source>
</evidence>
<gene>
    <name evidence="2" type="ORF">CC117_12450</name>
</gene>
<dbReference type="EMBL" id="MBLM01000047">
    <property type="protein sequence ID" value="OHV42364.1"/>
    <property type="molecule type" value="Genomic_DNA"/>
</dbReference>
<reference evidence="3" key="1">
    <citation type="submission" date="2016-07" db="EMBL/GenBank/DDBJ databases">
        <title>Sequence Frankia sp. strain CcI1.17.</title>
        <authorList>
            <person name="Ghodhbane-Gtari F."/>
            <person name="Swanson E."/>
            <person name="Gueddou A."/>
            <person name="Morris K."/>
            <person name="Hezbri K."/>
            <person name="Ktari A."/>
            <person name="Nouioui I."/>
            <person name="Abebe-Akele F."/>
            <person name="Simpson S."/>
            <person name="Thomas K."/>
            <person name="Gtari M."/>
            <person name="Tisa L.S."/>
            <person name="Hurst S."/>
        </authorList>
    </citation>
    <scope>NUCLEOTIDE SEQUENCE [LARGE SCALE GENOMIC DNA]</scope>
    <source>
        <strain evidence="3">Cc1.17</strain>
    </source>
</reference>
<keyword evidence="3" id="KW-1185">Reference proteome</keyword>
<organism evidence="2 3">
    <name type="scientific">Parafrankia colletiae</name>
    <dbReference type="NCBI Taxonomy" id="573497"/>
    <lineage>
        <taxon>Bacteria</taxon>
        <taxon>Bacillati</taxon>
        <taxon>Actinomycetota</taxon>
        <taxon>Actinomycetes</taxon>
        <taxon>Frankiales</taxon>
        <taxon>Frankiaceae</taxon>
        <taxon>Parafrankia</taxon>
    </lineage>
</organism>
<dbReference type="RefSeq" id="WP_071083012.1">
    <property type="nucleotide sequence ID" value="NZ_MBLM01000047.1"/>
</dbReference>
<evidence type="ECO:0000313" key="2">
    <source>
        <dbReference type="EMBL" id="OHV42364.1"/>
    </source>
</evidence>
<dbReference type="AlphaFoldDB" id="A0A1S1RC53"/>
<accession>A0A1S1RC53</accession>